<sequence length="867" mass="97086">MKKTYFKNLFRDIKKSISRFLSIVVIIAVGVAFYVGVRATSPDMKMSADNYFEKSGFMDFKIVSTLGLTEDDLAEIRSVKGVSRAEGSYSLDAVTEKGDSQMVLNINSIPEKDGINDIVITSGRRAESPDEAVIEEKFAKENGLKLNDMLKIKSGGDKDLGESLENTEFKIVGTAKSPLYISTQRQLSSVGNGIVRGFVYVIPEVFKSEVYTEVYAKAESAKSDLSMLESEEYSRYIGGIEKELESLGKSRSETRYNEIVEEADAQIKEAEEKLDQARVYADMGSEEAAAEVKRGEEEIAKSREAIDEIKKPEWYLLGRAQNLGYETYRQDSDRIDNIGKVFPLIFFLVAALVSLTTMTRMVQENRTEIGTFKALGYSTESIVAHYFIYSLLASLTGSILGVAIGFRLFPPLIMNAYGSLYQIPEMLTPFNMGFALQASLIAVLSTCIAVIAATLDELKEVPASLMRPKPPKSGKKILLERVGFIWKRLKFTRKVTARNIFRYKQRLFMTVIGIAACTGLMITGFGLKDGIIGATEVQFNEIYKYDMTGSLKKDISREEKDKMKLKALEDKNIESIMYADIRNGEVETPKSRSEDVFVVVPEDKQALNSYIKLYLEDEGLSLDDKGVVITEKLSRLIDKSVGDSIEIVMEDKAIEVKIAAITEQYVQHYIYMSPDYYAEVSEEDLSYNSFYGLLKDSSDETEENTLNKLKSIGDVNSVSFKSNAKVDYDQSMDSIDSVVMILIASAGVLAFVVIYNLTNINISERRRELATIKLLGFYNKELASYIYRENMILTVLGSLAGILVGMFLNRFVLSTAETNIIKFLGEISPVHILYSVLLTILFSAVVNIAMYRRFDSIDMIESLKSAE</sequence>
<keyword evidence="9" id="KW-0449">Lipoprotein</keyword>
<keyword evidence="10" id="KW-1185">Reference proteome</keyword>
<dbReference type="Pfam" id="PF02687">
    <property type="entry name" value="FtsX"/>
    <property type="match status" value="2"/>
</dbReference>
<dbReference type="STRING" id="39480.EUAN_01430"/>
<keyword evidence="3 7" id="KW-0812">Transmembrane</keyword>
<feature type="transmembrane region" description="Helical" evidence="7">
    <location>
        <begin position="341"/>
        <end position="362"/>
    </location>
</feature>
<name>A0A1S1VBU1_9FIRM</name>
<dbReference type="PANTHER" id="PTHR30287:SF1">
    <property type="entry name" value="INNER MEMBRANE PROTEIN"/>
    <property type="match status" value="1"/>
</dbReference>
<dbReference type="AlphaFoldDB" id="A0A1S1VBU1"/>
<keyword evidence="2" id="KW-1003">Cell membrane</keyword>
<dbReference type="InterPro" id="IPR038766">
    <property type="entry name" value="Membrane_comp_ABC_pdt"/>
</dbReference>
<feature type="transmembrane region" description="Helical" evidence="7">
    <location>
        <begin position="20"/>
        <end position="37"/>
    </location>
</feature>
<feature type="transmembrane region" description="Helical" evidence="7">
    <location>
        <begin position="738"/>
        <end position="757"/>
    </location>
</feature>
<feature type="domain" description="ABC3 transporter permease C-terminal" evidence="8">
    <location>
        <begin position="341"/>
        <end position="451"/>
    </location>
</feature>
<feature type="coiled-coil region" evidence="6">
    <location>
        <begin position="253"/>
        <end position="305"/>
    </location>
</feature>
<evidence type="ECO:0000256" key="6">
    <source>
        <dbReference type="SAM" id="Coils"/>
    </source>
</evidence>
<evidence type="ECO:0000259" key="8">
    <source>
        <dbReference type="Pfam" id="PF02687"/>
    </source>
</evidence>
<comment type="subcellular location">
    <subcellularLocation>
        <location evidence="1">Cell membrane</location>
        <topology evidence="1">Multi-pass membrane protein</topology>
    </subcellularLocation>
</comment>
<dbReference type="GO" id="GO:0005886">
    <property type="term" value="C:plasma membrane"/>
    <property type="evidence" value="ECO:0007669"/>
    <property type="project" value="UniProtKB-SubCell"/>
</dbReference>
<keyword evidence="5 7" id="KW-0472">Membrane</keyword>
<feature type="transmembrane region" description="Helical" evidence="7">
    <location>
        <begin position="832"/>
        <end position="851"/>
    </location>
</feature>
<evidence type="ECO:0000256" key="1">
    <source>
        <dbReference type="ARBA" id="ARBA00004651"/>
    </source>
</evidence>
<dbReference type="OrthoDB" id="5137249at2"/>
<feature type="transmembrane region" description="Helical" evidence="7">
    <location>
        <begin position="383"/>
        <end position="409"/>
    </location>
</feature>
<organism evidence="9 10">
    <name type="scientific">Andreesenia angusta</name>
    <dbReference type="NCBI Taxonomy" id="39480"/>
    <lineage>
        <taxon>Bacteria</taxon>
        <taxon>Bacillati</taxon>
        <taxon>Bacillota</taxon>
        <taxon>Tissierellia</taxon>
        <taxon>Tissierellales</taxon>
        <taxon>Gottschalkiaceae</taxon>
        <taxon>Andreesenia</taxon>
    </lineage>
</organism>
<feature type="transmembrane region" description="Helical" evidence="7">
    <location>
        <begin position="434"/>
        <end position="455"/>
    </location>
</feature>
<feature type="transmembrane region" description="Helical" evidence="7">
    <location>
        <begin position="507"/>
        <end position="527"/>
    </location>
</feature>
<evidence type="ECO:0000256" key="2">
    <source>
        <dbReference type="ARBA" id="ARBA00022475"/>
    </source>
</evidence>
<gene>
    <name evidence="9" type="ORF">EUAN_01430</name>
</gene>
<evidence type="ECO:0000313" key="9">
    <source>
        <dbReference type="EMBL" id="OHW63279.1"/>
    </source>
</evidence>
<protein>
    <submittedName>
        <fullName evidence="9">Outer membrane-specific lipoprotein transporter subunit LolE</fullName>
    </submittedName>
</protein>
<evidence type="ECO:0000256" key="7">
    <source>
        <dbReference type="SAM" id="Phobius"/>
    </source>
</evidence>
<evidence type="ECO:0000313" key="10">
    <source>
        <dbReference type="Proteomes" id="UP000180254"/>
    </source>
</evidence>
<keyword evidence="6" id="KW-0175">Coiled coil</keyword>
<dbReference type="PANTHER" id="PTHR30287">
    <property type="entry name" value="MEMBRANE COMPONENT OF PREDICTED ABC SUPERFAMILY METABOLITE UPTAKE TRANSPORTER"/>
    <property type="match status" value="1"/>
</dbReference>
<feature type="transmembrane region" description="Helical" evidence="7">
    <location>
        <begin position="791"/>
        <end position="812"/>
    </location>
</feature>
<dbReference type="EMBL" id="MKIE01000001">
    <property type="protein sequence ID" value="OHW63279.1"/>
    <property type="molecule type" value="Genomic_DNA"/>
</dbReference>
<feature type="domain" description="ABC3 transporter permease C-terminal" evidence="8">
    <location>
        <begin position="741"/>
        <end position="853"/>
    </location>
</feature>
<dbReference type="Proteomes" id="UP000180254">
    <property type="component" value="Unassembled WGS sequence"/>
</dbReference>
<comment type="caution">
    <text evidence="9">The sequence shown here is derived from an EMBL/GenBank/DDBJ whole genome shotgun (WGS) entry which is preliminary data.</text>
</comment>
<keyword evidence="4 7" id="KW-1133">Transmembrane helix</keyword>
<evidence type="ECO:0000256" key="5">
    <source>
        <dbReference type="ARBA" id="ARBA00023136"/>
    </source>
</evidence>
<dbReference type="InterPro" id="IPR003838">
    <property type="entry name" value="ABC3_permease_C"/>
</dbReference>
<reference evidence="9 10" key="1">
    <citation type="submission" date="2016-09" db="EMBL/GenBank/DDBJ databases">
        <title>Genome sequence of Eubacterium angustum.</title>
        <authorList>
            <person name="Poehlein A."/>
            <person name="Daniel R."/>
        </authorList>
    </citation>
    <scope>NUCLEOTIDE SEQUENCE [LARGE SCALE GENOMIC DNA]</scope>
    <source>
        <strain evidence="9 10">DSM 1989</strain>
    </source>
</reference>
<evidence type="ECO:0000256" key="3">
    <source>
        <dbReference type="ARBA" id="ARBA00022692"/>
    </source>
</evidence>
<dbReference type="RefSeq" id="WP_071060648.1">
    <property type="nucleotide sequence ID" value="NZ_MKIE01000001.1"/>
</dbReference>
<accession>A0A1S1VBU1</accession>
<proteinExistence type="predicted"/>
<evidence type="ECO:0000256" key="4">
    <source>
        <dbReference type="ARBA" id="ARBA00022989"/>
    </source>
</evidence>